<dbReference type="Gene3D" id="3.40.50.880">
    <property type="match status" value="1"/>
</dbReference>
<reference evidence="1 2" key="1">
    <citation type="submission" date="2015-03" db="EMBL/GenBank/DDBJ databases">
        <authorList>
            <person name="Abdul Halim M."/>
        </authorList>
    </citation>
    <scope>NUCLEOTIDE SEQUENCE [LARGE SCALE GENOMIC DNA]</scope>
    <source>
        <strain evidence="1 2">ATCC 35681</strain>
    </source>
</reference>
<gene>
    <name evidence="1" type="ORF">VK70_21645</name>
</gene>
<dbReference type="EMBL" id="CP011114">
    <property type="protein sequence ID" value="AKG36794.1"/>
    <property type="molecule type" value="Genomic_DNA"/>
</dbReference>
<dbReference type="SUPFAM" id="SSF52317">
    <property type="entry name" value="Class I glutamine amidotransferase-like"/>
    <property type="match status" value="1"/>
</dbReference>
<sequence length="240" mass="27694">MSQQKRILIPLPSHDFDTTEVVVPWHRCKEAGMQIVFATPDGKRAYTDPYLLTGVIFGQLGAAKEVVECYHQGLEQDDAFLHPLNYEQIEAEQFDGLLLPGGHAKGMVPYLESTVLQEKVLRFWQLDRPVGAICHGTIVLTRTMDPESRRSIVYEKRMTSLIKPLERTAYWLTAWARGRYYRTYPEYVQDEVTRHLRSKANYVKGPSFNTPFVVEDGQLLTARWPKDAELFAETFIRKVK</sequence>
<organism evidence="1 2">
    <name type="scientific">Paenibacillus durus ATCC 35681</name>
    <dbReference type="NCBI Taxonomy" id="1333534"/>
    <lineage>
        <taxon>Bacteria</taxon>
        <taxon>Bacillati</taxon>
        <taxon>Bacillota</taxon>
        <taxon>Bacilli</taxon>
        <taxon>Bacillales</taxon>
        <taxon>Paenibacillaceae</taxon>
        <taxon>Paenibacillus</taxon>
    </lineage>
</organism>
<dbReference type="Proteomes" id="UP000034189">
    <property type="component" value="Chromosome"/>
</dbReference>
<dbReference type="InterPro" id="IPR029062">
    <property type="entry name" value="Class_I_gatase-like"/>
</dbReference>
<dbReference type="Pfam" id="PF17124">
    <property type="entry name" value="ThiJ_like"/>
    <property type="match status" value="1"/>
</dbReference>
<accession>A0A0F7FE45</accession>
<dbReference type="PANTHER" id="PTHR43068">
    <property type="entry name" value="SLR1854 PROTEIN"/>
    <property type="match status" value="1"/>
</dbReference>
<dbReference type="PATRIC" id="fig|1333534.5.peg.4749"/>
<evidence type="ECO:0000313" key="2">
    <source>
        <dbReference type="Proteomes" id="UP000034189"/>
    </source>
</evidence>
<dbReference type="HOGENOM" id="CLU_072623_1_0_9"/>
<dbReference type="RefSeq" id="WP_025696041.1">
    <property type="nucleotide sequence ID" value="NZ_ASQQ01000428.1"/>
</dbReference>
<protein>
    <recommendedName>
        <fullName evidence="3">Thiamine biosynthesis protein ThiJ</fullName>
    </recommendedName>
</protein>
<dbReference type="OrthoDB" id="9792284at2"/>
<evidence type="ECO:0000313" key="1">
    <source>
        <dbReference type="EMBL" id="AKG36794.1"/>
    </source>
</evidence>
<reference evidence="1 2" key="2">
    <citation type="journal article" date="2016" name="Genome Announc.">
        <title>Genome Sequence of a Gram-Positive Diazotroph, Paenibacillus durus Type Strain ATCC 35681.</title>
        <authorList>
            <person name="Halim M.A."/>
            <person name="Rahman A.Y."/>
            <person name="Sim K.S."/>
            <person name="Yam H.C."/>
            <person name="Rahim A.A."/>
            <person name="Ghazali A.H."/>
            <person name="Najimudin N."/>
        </authorList>
    </citation>
    <scope>NUCLEOTIDE SEQUENCE [LARGE SCALE GENOMIC DNA]</scope>
    <source>
        <strain evidence="1 2">ATCC 35681</strain>
    </source>
</reference>
<dbReference type="PANTHER" id="PTHR43068:SF1">
    <property type="entry name" value="SLR1854 PROTEIN"/>
    <property type="match status" value="1"/>
</dbReference>
<name>A0A0F7FE45_PAEDU</name>
<evidence type="ECO:0008006" key="3">
    <source>
        <dbReference type="Google" id="ProtNLM"/>
    </source>
</evidence>
<dbReference type="InterPro" id="IPR032633">
    <property type="entry name" value="ThiJ-like"/>
</dbReference>
<dbReference type="AlphaFoldDB" id="A0A0F7FE45"/>
<proteinExistence type="predicted"/>